<dbReference type="Pfam" id="PF13505">
    <property type="entry name" value="OMP_b-brl"/>
    <property type="match status" value="1"/>
</dbReference>
<evidence type="ECO:0000313" key="4">
    <source>
        <dbReference type="EMBL" id="GHD35953.1"/>
    </source>
</evidence>
<reference evidence="4" key="1">
    <citation type="journal article" date="2014" name="Int. J. Syst. Evol. Microbiol.">
        <title>Complete genome sequence of Corynebacterium casei LMG S-19264T (=DSM 44701T), isolated from a smear-ripened cheese.</title>
        <authorList>
            <consortium name="US DOE Joint Genome Institute (JGI-PGF)"/>
            <person name="Walter F."/>
            <person name="Albersmeier A."/>
            <person name="Kalinowski J."/>
            <person name="Ruckert C."/>
        </authorList>
    </citation>
    <scope>NUCLEOTIDE SEQUENCE</scope>
    <source>
        <strain evidence="4">KCTC 23430</strain>
    </source>
</reference>
<dbReference type="Proteomes" id="UP000644693">
    <property type="component" value="Unassembled WGS sequence"/>
</dbReference>
<protein>
    <recommendedName>
        <fullName evidence="3">Outer membrane protein beta-barrel domain-containing protein</fullName>
    </recommendedName>
</protein>
<accession>A0A918XLK3</accession>
<feature type="signal peptide" evidence="2">
    <location>
        <begin position="1"/>
        <end position="20"/>
    </location>
</feature>
<dbReference type="InterPro" id="IPR011250">
    <property type="entry name" value="OMP/PagP_B-barrel"/>
</dbReference>
<proteinExistence type="predicted"/>
<dbReference type="InterPro" id="IPR027385">
    <property type="entry name" value="Beta-barrel_OMP"/>
</dbReference>
<dbReference type="EMBL" id="BMYM01000002">
    <property type="protein sequence ID" value="GHD35953.1"/>
    <property type="molecule type" value="Genomic_DNA"/>
</dbReference>
<evidence type="ECO:0000256" key="2">
    <source>
        <dbReference type="SAM" id="SignalP"/>
    </source>
</evidence>
<organism evidence="4 5">
    <name type="scientific">Parahalioglobus pacificus</name>
    <dbReference type="NCBI Taxonomy" id="930806"/>
    <lineage>
        <taxon>Bacteria</taxon>
        <taxon>Pseudomonadati</taxon>
        <taxon>Pseudomonadota</taxon>
        <taxon>Gammaproteobacteria</taxon>
        <taxon>Cellvibrionales</taxon>
        <taxon>Halieaceae</taxon>
        <taxon>Parahalioglobus</taxon>
    </lineage>
</organism>
<dbReference type="RefSeq" id="WP_189477984.1">
    <property type="nucleotide sequence ID" value="NZ_BMYM01000002.1"/>
</dbReference>
<feature type="chain" id="PRO_5036826445" description="Outer membrane protein beta-barrel domain-containing protein" evidence="2">
    <location>
        <begin position="21"/>
        <end position="225"/>
    </location>
</feature>
<dbReference type="AlphaFoldDB" id="A0A918XLK3"/>
<evidence type="ECO:0000259" key="3">
    <source>
        <dbReference type="Pfam" id="PF13505"/>
    </source>
</evidence>
<feature type="domain" description="Outer membrane protein beta-barrel" evidence="3">
    <location>
        <begin position="9"/>
        <end position="201"/>
    </location>
</feature>
<keyword evidence="5" id="KW-1185">Reference proteome</keyword>
<sequence length="225" mass="23500">MSLQKRFITLLATAAFSAGAAADYDRLISANLGGLKLDDQKGDAIDGAGEPLDIEFPTLPIGGIEGEYRYGGERLAWGINPGGSVAWKSSGTRVAGSIGGSNGAVIAIDVDNAFFFGELHLGGYVRGRLGESVTAYAAAGPMVTYGKVSVEDEDIQGADDTPEFSDSSDFGFGYYARAGIDLEIKGEQSVGLGIRYISTSLEFDDGIGDIDIEGPSVFLSYTVPL</sequence>
<evidence type="ECO:0000313" key="5">
    <source>
        <dbReference type="Proteomes" id="UP000644693"/>
    </source>
</evidence>
<evidence type="ECO:0000256" key="1">
    <source>
        <dbReference type="ARBA" id="ARBA00022729"/>
    </source>
</evidence>
<name>A0A918XLK3_9GAMM</name>
<keyword evidence="1 2" id="KW-0732">Signal</keyword>
<comment type="caution">
    <text evidence="4">The sequence shown here is derived from an EMBL/GenBank/DDBJ whole genome shotgun (WGS) entry which is preliminary data.</text>
</comment>
<dbReference type="SUPFAM" id="SSF56925">
    <property type="entry name" value="OMPA-like"/>
    <property type="match status" value="1"/>
</dbReference>
<gene>
    <name evidence="4" type="ORF">GCM10007053_23550</name>
</gene>
<dbReference type="Gene3D" id="2.40.160.20">
    <property type="match status" value="1"/>
</dbReference>
<reference evidence="4" key="2">
    <citation type="submission" date="2020-09" db="EMBL/GenBank/DDBJ databases">
        <authorList>
            <person name="Sun Q."/>
            <person name="Kim S."/>
        </authorList>
    </citation>
    <scope>NUCLEOTIDE SEQUENCE</scope>
    <source>
        <strain evidence="4">KCTC 23430</strain>
    </source>
</reference>